<reference evidence="2 3" key="2">
    <citation type="submission" date="2015-01" db="EMBL/GenBank/DDBJ databases">
        <title>Complete genome sequence of Pyrinomonas methylaliphatogenes type strain K22T.</title>
        <authorList>
            <person name="Lee K.C.Y."/>
            <person name="Power J.F."/>
            <person name="Dunfield P.F."/>
            <person name="Morgan X.C."/>
            <person name="Huttenhower C."/>
            <person name="Stott M.B."/>
        </authorList>
    </citation>
    <scope>NUCLEOTIDE SEQUENCE [LARGE SCALE GENOMIC DNA]</scope>
    <source>
        <strain evidence="2 3">K22</strain>
    </source>
</reference>
<accession>A0A0B6WXC7</accession>
<organism evidence="2 3">
    <name type="scientific">Pyrinomonas methylaliphatogenes</name>
    <dbReference type="NCBI Taxonomy" id="454194"/>
    <lineage>
        <taxon>Bacteria</taxon>
        <taxon>Pseudomonadati</taxon>
        <taxon>Acidobacteriota</taxon>
        <taxon>Blastocatellia</taxon>
        <taxon>Blastocatellales</taxon>
        <taxon>Pyrinomonadaceae</taxon>
        <taxon>Pyrinomonas</taxon>
    </lineage>
</organism>
<evidence type="ECO:0000256" key="1">
    <source>
        <dbReference type="SAM" id="SignalP"/>
    </source>
</evidence>
<name>A0A0B6WXC7_9BACT</name>
<dbReference type="STRING" id="454194.PYK22_01942"/>
<feature type="chain" id="PRO_5002109959" description="FecR protein domain-containing protein" evidence="1">
    <location>
        <begin position="30"/>
        <end position="236"/>
    </location>
</feature>
<dbReference type="RefSeq" id="WP_162199830.1">
    <property type="nucleotide sequence ID" value="NZ_CBXV010000007.1"/>
</dbReference>
<dbReference type="AlphaFoldDB" id="A0A0B6WXC7"/>
<reference evidence="2 3" key="1">
    <citation type="submission" date="2013-12" db="EMBL/GenBank/DDBJ databases">
        <authorList>
            <person name="Stott M."/>
        </authorList>
    </citation>
    <scope>NUCLEOTIDE SEQUENCE [LARGE SCALE GENOMIC DNA]</scope>
    <source>
        <strain evidence="2 3">K22</strain>
    </source>
</reference>
<sequence precursor="true">MISRTWSRTPLALCLAIAVLSMYSMVGLAAQEKMAAELTVSGEVSVDGAKAITGATVFSGSTITTAQNASAIITVGKLGRIELLPNSSLKLNFDENGLTGSLDAGRVRVISSAGSSSSITTKDGVVVADNTQSNAYTVDVECGNTIVNTQAGRVELRAGSEVKPVAAGQEATAGQAQPGTRCSRLRTEGMKGLSGGGLAALLLAAGGAIAAAIIAASTSNNDVNFGGPVTVISPTR</sequence>
<protein>
    <recommendedName>
        <fullName evidence="4">FecR protein domain-containing protein</fullName>
    </recommendedName>
</protein>
<proteinExistence type="predicted"/>
<gene>
    <name evidence="2" type="ORF">PYK22_01942</name>
</gene>
<keyword evidence="1" id="KW-0732">Signal</keyword>
<dbReference type="EMBL" id="CBXV010000007">
    <property type="protein sequence ID" value="CDM65933.1"/>
    <property type="molecule type" value="Genomic_DNA"/>
</dbReference>
<keyword evidence="3" id="KW-1185">Reference proteome</keyword>
<feature type="signal peptide" evidence="1">
    <location>
        <begin position="1"/>
        <end position="29"/>
    </location>
</feature>
<evidence type="ECO:0000313" key="3">
    <source>
        <dbReference type="Proteomes" id="UP000031518"/>
    </source>
</evidence>
<dbReference type="Proteomes" id="UP000031518">
    <property type="component" value="Unassembled WGS sequence"/>
</dbReference>
<evidence type="ECO:0008006" key="4">
    <source>
        <dbReference type="Google" id="ProtNLM"/>
    </source>
</evidence>
<evidence type="ECO:0000313" key="2">
    <source>
        <dbReference type="EMBL" id="CDM65933.1"/>
    </source>
</evidence>